<evidence type="ECO:0000313" key="1">
    <source>
        <dbReference type="EMBL" id="ONI39435.1"/>
    </source>
</evidence>
<gene>
    <name evidence="1" type="ORF">AN396_08505</name>
</gene>
<name>A0ACC8XAL7_9FIRM</name>
<proteinExistence type="predicted"/>
<evidence type="ECO:0000313" key="2">
    <source>
        <dbReference type="Proteomes" id="UP000188605"/>
    </source>
</evidence>
<comment type="caution">
    <text evidence="1">The sequence shown here is derived from an EMBL/GenBank/DDBJ whole genome shotgun (WGS) entry which is preliminary data.</text>
</comment>
<dbReference type="Proteomes" id="UP000188605">
    <property type="component" value="Unassembled WGS sequence"/>
</dbReference>
<reference evidence="1" key="1">
    <citation type="submission" date="2016-08" db="EMBL/GenBank/DDBJ databases">
        <authorList>
            <person name="Ngugi D.K."/>
            <person name="Miyake S."/>
            <person name="Stingl U."/>
        </authorList>
    </citation>
    <scope>NUCLEOTIDE SEQUENCE</scope>
    <source>
        <strain evidence="1">SCG-B11WGA-EpuloA1</strain>
    </source>
</reference>
<sequence>MEKKGFFDKEYSRRQFLKMSGKGLASISLTASMLSLVGCTQEEVDKGEVDVVPTPTGLLVVNRAKCVGCQRCELNCTLLHDKKAAPYISRLKMRDNLYVGEGEPTEDYKHGDGIYGLWTFGPTTCKQCLDAKCMQACPVKAIYADETTGARMINADLCVGCGACHNACPWNLPTVDPETNKSTKCITCGACASGCPTGALSIVKWSDVVSAL</sequence>
<protein>
    <submittedName>
        <fullName evidence="1">Uncharacterized protein</fullName>
    </submittedName>
</protein>
<keyword evidence="2" id="KW-1185">Reference proteome</keyword>
<accession>A0ACC8XAL7</accession>
<organism evidence="1 2">
    <name type="scientific">Candidatus Epulonipiscium fishelsonii</name>
    <dbReference type="NCBI Taxonomy" id="77094"/>
    <lineage>
        <taxon>Bacteria</taxon>
        <taxon>Bacillati</taxon>
        <taxon>Bacillota</taxon>
        <taxon>Clostridia</taxon>
        <taxon>Lachnospirales</taxon>
        <taxon>Lachnospiraceae</taxon>
        <taxon>Candidatus Epulonipiscium</taxon>
    </lineage>
</organism>
<dbReference type="EMBL" id="LJDB01000064">
    <property type="protein sequence ID" value="ONI39435.1"/>
    <property type="molecule type" value="Genomic_DNA"/>
</dbReference>